<dbReference type="Pfam" id="PF11356">
    <property type="entry name" value="T2SSC"/>
    <property type="match status" value="1"/>
</dbReference>
<evidence type="ECO:0000256" key="3">
    <source>
        <dbReference type="ARBA" id="ARBA00022475"/>
    </source>
</evidence>
<keyword evidence="3" id="KW-1003">Cell membrane</keyword>
<keyword evidence="8" id="KW-0472">Membrane</keyword>
<comment type="subcellular location">
    <subcellularLocation>
        <location evidence="1">Cell inner membrane</location>
    </subcellularLocation>
</comment>
<evidence type="ECO:0000256" key="6">
    <source>
        <dbReference type="ARBA" id="ARBA00022927"/>
    </source>
</evidence>
<protein>
    <submittedName>
        <fullName evidence="10">Type II secretion system (T2SS) protein C</fullName>
    </submittedName>
</protein>
<dbReference type="RefSeq" id="WP_170131885.1">
    <property type="nucleotide sequence ID" value="NZ_LR699114.1"/>
</dbReference>
<evidence type="ECO:0000313" key="10">
    <source>
        <dbReference type="EMBL" id="RDI38057.1"/>
    </source>
</evidence>
<gene>
    <name evidence="10" type="ORF">C8D86_13410</name>
</gene>
<evidence type="ECO:0000256" key="7">
    <source>
        <dbReference type="ARBA" id="ARBA00022989"/>
    </source>
</evidence>
<evidence type="ECO:0000256" key="5">
    <source>
        <dbReference type="ARBA" id="ARBA00022692"/>
    </source>
</evidence>
<dbReference type="Gene3D" id="2.30.30.830">
    <property type="match status" value="1"/>
</dbReference>
<evidence type="ECO:0000256" key="8">
    <source>
        <dbReference type="ARBA" id="ARBA00023136"/>
    </source>
</evidence>
<dbReference type="GO" id="GO:0015031">
    <property type="term" value="P:protein transport"/>
    <property type="evidence" value="ECO:0007669"/>
    <property type="project" value="UniProtKB-KW"/>
</dbReference>
<dbReference type="InterPro" id="IPR024961">
    <property type="entry name" value="T2SS_GspC_N"/>
</dbReference>
<keyword evidence="5" id="KW-0812">Transmembrane</keyword>
<feature type="domain" description="Type II secretion system protein GspC N-terminal" evidence="9">
    <location>
        <begin position="18"/>
        <end position="151"/>
    </location>
</feature>
<keyword evidence="7" id="KW-1133">Transmembrane helix</keyword>
<proteinExistence type="predicted"/>
<name>A0A370G2G6_9COXI</name>
<accession>A0A370G2G6</accession>
<evidence type="ECO:0000256" key="2">
    <source>
        <dbReference type="ARBA" id="ARBA00022448"/>
    </source>
</evidence>
<evidence type="ECO:0000313" key="11">
    <source>
        <dbReference type="Proteomes" id="UP000254720"/>
    </source>
</evidence>
<organism evidence="10 11">
    <name type="scientific">Aquicella lusitana</name>
    <dbReference type="NCBI Taxonomy" id="254246"/>
    <lineage>
        <taxon>Bacteria</taxon>
        <taxon>Pseudomonadati</taxon>
        <taxon>Pseudomonadota</taxon>
        <taxon>Gammaproteobacteria</taxon>
        <taxon>Legionellales</taxon>
        <taxon>Coxiellaceae</taxon>
        <taxon>Aquicella</taxon>
    </lineage>
</organism>
<dbReference type="AlphaFoldDB" id="A0A370G2G6"/>
<sequence length="167" mass="18435">MIINFPTQQRLTLGLCAALAVLLGFTFVYSITQWYGDWELTHQAPPPAPTLTSADATTRMIAAIPDQHLFGKSFTGSGEVPITNLQLRVTGIVKVTTEQNGNASKAYISIAGQPSKIYQVGDTLPYGVKIYEITPDAVILENDSQLEKLPLPREKLQFKTRQSEERL</sequence>
<dbReference type="GO" id="GO:0005886">
    <property type="term" value="C:plasma membrane"/>
    <property type="evidence" value="ECO:0007669"/>
    <property type="project" value="UniProtKB-SubCell"/>
</dbReference>
<keyword evidence="6" id="KW-0653">Protein transport</keyword>
<reference evidence="10 11" key="1">
    <citation type="submission" date="2018-07" db="EMBL/GenBank/DDBJ databases">
        <title>Genomic Encyclopedia of Type Strains, Phase IV (KMG-IV): sequencing the most valuable type-strain genomes for metagenomic binning, comparative biology and taxonomic classification.</title>
        <authorList>
            <person name="Goeker M."/>
        </authorList>
    </citation>
    <scope>NUCLEOTIDE SEQUENCE [LARGE SCALE GENOMIC DNA]</scope>
    <source>
        <strain evidence="10 11">DSM 16500</strain>
    </source>
</reference>
<keyword evidence="2" id="KW-0813">Transport</keyword>
<dbReference type="EMBL" id="QQAX01000034">
    <property type="protein sequence ID" value="RDI38057.1"/>
    <property type="molecule type" value="Genomic_DNA"/>
</dbReference>
<evidence type="ECO:0000256" key="1">
    <source>
        <dbReference type="ARBA" id="ARBA00004533"/>
    </source>
</evidence>
<keyword evidence="4" id="KW-0997">Cell inner membrane</keyword>
<evidence type="ECO:0000256" key="4">
    <source>
        <dbReference type="ARBA" id="ARBA00022519"/>
    </source>
</evidence>
<evidence type="ECO:0000259" key="9">
    <source>
        <dbReference type="Pfam" id="PF11356"/>
    </source>
</evidence>
<comment type="caution">
    <text evidence="10">The sequence shown here is derived from an EMBL/GenBank/DDBJ whole genome shotgun (WGS) entry which is preliminary data.</text>
</comment>
<dbReference type="Proteomes" id="UP000254720">
    <property type="component" value="Unassembled WGS sequence"/>
</dbReference>
<keyword evidence="11" id="KW-1185">Reference proteome</keyword>